<dbReference type="RefSeq" id="WP_116973917.1">
    <property type="nucleotide sequence ID" value="NZ_QPMM01000001.1"/>
</dbReference>
<dbReference type="PIRSF" id="PIRSF001327">
    <property type="entry name" value="Arsenical_pump-driving_ATPase"/>
    <property type="match status" value="1"/>
</dbReference>
<evidence type="ECO:0000256" key="1">
    <source>
        <dbReference type="ARBA" id="ARBA00011040"/>
    </source>
</evidence>
<evidence type="ECO:0000256" key="3">
    <source>
        <dbReference type="ARBA" id="ARBA00066752"/>
    </source>
</evidence>
<dbReference type="EMBL" id="QPMM01000001">
    <property type="protein sequence ID" value="RFS26726.1"/>
    <property type="molecule type" value="Genomic_DNA"/>
</dbReference>
<evidence type="ECO:0000259" key="4">
    <source>
        <dbReference type="SMART" id="SM00382"/>
    </source>
</evidence>
<dbReference type="Proteomes" id="UP000260644">
    <property type="component" value="Unassembled WGS sequence"/>
</dbReference>
<dbReference type="AlphaFoldDB" id="A0A3E1YH73"/>
<proteinExistence type="inferred from homology"/>
<dbReference type="InterPro" id="IPR027417">
    <property type="entry name" value="P-loop_NTPase"/>
</dbReference>
<dbReference type="CDD" id="cd02035">
    <property type="entry name" value="ArsA"/>
    <property type="match status" value="2"/>
</dbReference>
<dbReference type="PANTHER" id="PTHR10803">
    <property type="entry name" value="ARSENICAL PUMP-DRIVING ATPASE ARSENITE-TRANSLOCATING ATPASE"/>
    <property type="match status" value="1"/>
</dbReference>
<dbReference type="GO" id="GO:0016887">
    <property type="term" value="F:ATP hydrolysis activity"/>
    <property type="evidence" value="ECO:0007669"/>
    <property type="project" value="InterPro"/>
</dbReference>
<reference evidence="5 6" key="1">
    <citation type="submission" date="2018-07" db="EMBL/GenBank/DDBJ databases">
        <title>Chitinophaga K2CV101002-2 sp. nov., isolated from a monsoon evergreen broad-leaved forest soil.</title>
        <authorList>
            <person name="Lv Y."/>
        </authorList>
    </citation>
    <scope>NUCLEOTIDE SEQUENCE [LARGE SCALE GENOMIC DNA]</scope>
    <source>
        <strain evidence="5 6">GDMCC 1.1288</strain>
    </source>
</reference>
<dbReference type="Pfam" id="PF02374">
    <property type="entry name" value="ArsA_ATPase"/>
    <property type="match status" value="3"/>
</dbReference>
<accession>A0A3E1YH73</accession>
<name>A0A3E1YH73_9BACT</name>
<evidence type="ECO:0000313" key="6">
    <source>
        <dbReference type="Proteomes" id="UP000260644"/>
    </source>
</evidence>
<dbReference type="Gene3D" id="3.40.50.300">
    <property type="entry name" value="P-loop containing nucleotide triphosphate hydrolases"/>
    <property type="match status" value="2"/>
</dbReference>
<sequence length="589" mass="65807">MKRTQLKSYFPAEISFSKYIFFTGKGGVGKTSLACATAVALADNGKKVLLISTDPASNLQDVFDTNINNKGVAIAKVPNLTVTNLNPEEAAHEYKESIIAPYRGKMPEMMLRNMEEQLSGSCTVEIAAFNEFSEIITSNEKSADYDYILFDTAPTGHTLRMLELPSAWDNYISHDAPSDNYIGQLSGMKEKQAIYKEAVSRLSDPTLTTLILVSRPDYTPLQEVARSSKELSDLQIRNQWIVINGLLQQPETDDFLAAELFNKQTNSLENAPEVLSKSQTFYVPLRSYNLTGVDNLRNFFFSDNIQLIGEDIIAGTYESLTNLIDYLYVTNKRVVFTMGKGGVGKSTMAAALALGLSEKEQKVHLTTTDPADHLKFIISENSHLSISNIDPDKELALYKKEVIEKARLNGKSDEDIAYIVEDLQSPCTKEIAVFRAFAEVVKKADEEVIIIDTAPTGHTLLLLDSTESYHREVERSQGDIPASVKNLLPRLRDRKETEVIIVTLPEATPVLEAERLKADLSRAGIGNTWWIVNNSMSNTTTNNPILKARAKGEQRWLSHIQQITQDHMVLVPWQHEELKGDNLKIVLQK</sequence>
<dbReference type="OrthoDB" id="9815116at2"/>
<organism evidence="5 6">
    <name type="scientific">Chitinophaga silvatica</name>
    <dbReference type="NCBI Taxonomy" id="2282649"/>
    <lineage>
        <taxon>Bacteria</taxon>
        <taxon>Pseudomonadati</taxon>
        <taxon>Bacteroidota</taxon>
        <taxon>Chitinophagia</taxon>
        <taxon>Chitinophagales</taxon>
        <taxon>Chitinophagaceae</taxon>
        <taxon>Chitinophaga</taxon>
    </lineage>
</organism>
<keyword evidence="6" id="KW-1185">Reference proteome</keyword>
<dbReference type="GO" id="GO:0015446">
    <property type="term" value="F:ATPase-coupled arsenite transmembrane transporter activity"/>
    <property type="evidence" value="ECO:0007669"/>
    <property type="project" value="UniProtKB-EC"/>
</dbReference>
<dbReference type="PANTHER" id="PTHR10803:SF3">
    <property type="entry name" value="ATPASE GET3"/>
    <property type="match status" value="1"/>
</dbReference>
<evidence type="ECO:0000313" key="5">
    <source>
        <dbReference type="EMBL" id="RFS26726.1"/>
    </source>
</evidence>
<comment type="similarity">
    <text evidence="1">Belongs to the arsA ATPase family.</text>
</comment>
<evidence type="ECO:0000256" key="2">
    <source>
        <dbReference type="ARBA" id="ARBA00052296"/>
    </source>
</evidence>
<dbReference type="NCBIfam" id="TIGR04291">
    <property type="entry name" value="arsen_driv_ArsA"/>
    <property type="match status" value="1"/>
</dbReference>
<dbReference type="InterPro" id="IPR016300">
    <property type="entry name" value="ATPase_ArsA/GET3"/>
</dbReference>
<comment type="catalytic activity">
    <reaction evidence="2">
        <text>arsenite(in) + ATP + H2O = arsenite(out) + ADP + phosphate + H(+)</text>
        <dbReference type="Rhea" id="RHEA:11348"/>
        <dbReference type="ChEBI" id="CHEBI:15377"/>
        <dbReference type="ChEBI" id="CHEBI:15378"/>
        <dbReference type="ChEBI" id="CHEBI:29242"/>
        <dbReference type="ChEBI" id="CHEBI:30616"/>
        <dbReference type="ChEBI" id="CHEBI:43474"/>
        <dbReference type="ChEBI" id="CHEBI:456216"/>
        <dbReference type="EC" id="7.3.2.7"/>
    </reaction>
</comment>
<feature type="domain" description="AAA+ ATPase" evidence="4">
    <location>
        <begin position="16"/>
        <end position="237"/>
    </location>
</feature>
<dbReference type="InterPro" id="IPR025723">
    <property type="entry name" value="ArsA/GET3_ATPase-like"/>
</dbReference>
<protein>
    <recommendedName>
        <fullName evidence="3">arsenite-transporting ATPase</fullName>
        <ecNumber evidence="3">7.3.2.7</ecNumber>
    </recommendedName>
</protein>
<dbReference type="GO" id="GO:0005524">
    <property type="term" value="F:ATP binding"/>
    <property type="evidence" value="ECO:0007669"/>
    <property type="project" value="InterPro"/>
</dbReference>
<comment type="caution">
    <text evidence="5">The sequence shown here is derived from an EMBL/GenBank/DDBJ whole genome shotgun (WGS) entry which is preliminary data.</text>
</comment>
<gene>
    <name evidence="5" type="primary">arsA</name>
    <name evidence="5" type="ORF">DVR12_02770</name>
</gene>
<dbReference type="NCBIfam" id="TIGR00345">
    <property type="entry name" value="GET3_arsA_TRC40"/>
    <property type="match status" value="1"/>
</dbReference>
<dbReference type="InterPro" id="IPR027541">
    <property type="entry name" value="Ars_ATPase"/>
</dbReference>
<feature type="domain" description="AAA+ ATPase" evidence="4">
    <location>
        <begin position="331"/>
        <end position="522"/>
    </location>
</feature>
<dbReference type="SUPFAM" id="SSF52540">
    <property type="entry name" value="P-loop containing nucleoside triphosphate hydrolases"/>
    <property type="match status" value="2"/>
</dbReference>
<dbReference type="InterPro" id="IPR003593">
    <property type="entry name" value="AAA+_ATPase"/>
</dbReference>
<dbReference type="EC" id="7.3.2.7" evidence="3"/>
<dbReference type="SMART" id="SM00382">
    <property type="entry name" value="AAA"/>
    <property type="match status" value="2"/>
</dbReference>